<comment type="caution">
    <text evidence="1">The sequence shown here is derived from an EMBL/GenBank/DDBJ whole genome shotgun (WGS) entry which is preliminary data.</text>
</comment>
<reference evidence="1" key="1">
    <citation type="submission" date="2019-09" db="EMBL/GenBank/DDBJ databases">
        <title>Characterisation of the sponge microbiome using genome-centric metagenomics.</title>
        <authorList>
            <person name="Engelberts J.P."/>
            <person name="Robbins S.J."/>
            <person name="De Goeij J.M."/>
            <person name="Aranda M."/>
            <person name="Bell S.C."/>
            <person name="Webster N.S."/>
        </authorList>
    </citation>
    <scope>NUCLEOTIDE SEQUENCE</scope>
    <source>
        <strain evidence="1">SB0661_bin_32</strain>
    </source>
</reference>
<accession>A0A6B1DC93</accession>
<protein>
    <submittedName>
        <fullName evidence="1">Uncharacterized protein</fullName>
    </submittedName>
</protein>
<name>A0A6B1DC93_9CHLR</name>
<evidence type="ECO:0000313" key="1">
    <source>
        <dbReference type="EMBL" id="MYC97053.1"/>
    </source>
</evidence>
<dbReference type="AlphaFoldDB" id="A0A6B1DC93"/>
<organism evidence="1">
    <name type="scientific">Caldilineaceae bacterium SB0661_bin_32</name>
    <dbReference type="NCBI Taxonomy" id="2605255"/>
    <lineage>
        <taxon>Bacteria</taxon>
        <taxon>Bacillati</taxon>
        <taxon>Chloroflexota</taxon>
        <taxon>Caldilineae</taxon>
        <taxon>Caldilineales</taxon>
        <taxon>Caldilineaceae</taxon>
    </lineage>
</organism>
<dbReference type="EMBL" id="VXMH01000103">
    <property type="protein sequence ID" value="MYC97053.1"/>
    <property type="molecule type" value="Genomic_DNA"/>
</dbReference>
<proteinExistence type="predicted"/>
<gene>
    <name evidence="1" type="ORF">F4X14_19010</name>
</gene>
<sequence>MIEATPILPAWLAWMEHWLSDAGQIAVLAALILQLYKEVVRRVHVEKRLKKLEEFMGRHEGVL</sequence>